<comment type="caution">
    <text evidence="2">The sequence shown here is derived from an EMBL/GenBank/DDBJ whole genome shotgun (WGS) entry which is preliminary data.</text>
</comment>
<evidence type="ECO:0000313" key="3">
    <source>
        <dbReference type="Proteomes" id="UP001472677"/>
    </source>
</evidence>
<feature type="compositionally biased region" description="Basic and acidic residues" evidence="1">
    <location>
        <begin position="60"/>
        <end position="71"/>
    </location>
</feature>
<name>A0ABR2C5J0_9ROSI</name>
<keyword evidence="3" id="KW-1185">Reference proteome</keyword>
<dbReference type="Proteomes" id="UP001472677">
    <property type="component" value="Unassembled WGS sequence"/>
</dbReference>
<feature type="region of interest" description="Disordered" evidence="1">
    <location>
        <begin position="53"/>
        <end position="98"/>
    </location>
</feature>
<evidence type="ECO:0000256" key="1">
    <source>
        <dbReference type="SAM" id="MobiDB-lite"/>
    </source>
</evidence>
<protein>
    <submittedName>
        <fullName evidence="2">Uncharacterized protein</fullName>
    </submittedName>
</protein>
<proteinExistence type="predicted"/>
<gene>
    <name evidence="2" type="ORF">V6N12_057572</name>
</gene>
<reference evidence="2 3" key="1">
    <citation type="journal article" date="2024" name="G3 (Bethesda)">
        <title>Genome assembly of Hibiscus sabdariffa L. provides insights into metabolisms of medicinal natural products.</title>
        <authorList>
            <person name="Kim T."/>
        </authorList>
    </citation>
    <scope>NUCLEOTIDE SEQUENCE [LARGE SCALE GENOMIC DNA]</scope>
    <source>
        <strain evidence="2">TK-2024</strain>
        <tissue evidence="2">Old leaves</tissue>
    </source>
</reference>
<organism evidence="2 3">
    <name type="scientific">Hibiscus sabdariffa</name>
    <name type="common">roselle</name>
    <dbReference type="NCBI Taxonomy" id="183260"/>
    <lineage>
        <taxon>Eukaryota</taxon>
        <taxon>Viridiplantae</taxon>
        <taxon>Streptophyta</taxon>
        <taxon>Embryophyta</taxon>
        <taxon>Tracheophyta</taxon>
        <taxon>Spermatophyta</taxon>
        <taxon>Magnoliopsida</taxon>
        <taxon>eudicotyledons</taxon>
        <taxon>Gunneridae</taxon>
        <taxon>Pentapetalae</taxon>
        <taxon>rosids</taxon>
        <taxon>malvids</taxon>
        <taxon>Malvales</taxon>
        <taxon>Malvaceae</taxon>
        <taxon>Malvoideae</taxon>
        <taxon>Hibiscus</taxon>
    </lineage>
</organism>
<sequence length="98" mass="10146">MPCCTATQSLLLSPSAYFAAAISALDNDSATTLDSTGIDGHDGGMKTAKRAKHFGKSMKGHSDGNGKKNFDKGSGTGTGTSRGQKRKMDQATTSQKSM</sequence>
<accession>A0ABR2C5J0</accession>
<evidence type="ECO:0000313" key="2">
    <source>
        <dbReference type="EMBL" id="KAK8514675.1"/>
    </source>
</evidence>
<dbReference type="EMBL" id="JBBPBM010000066">
    <property type="protein sequence ID" value="KAK8514675.1"/>
    <property type="molecule type" value="Genomic_DNA"/>
</dbReference>